<evidence type="ECO:0000313" key="3">
    <source>
        <dbReference type="Proteomes" id="UP001501777"/>
    </source>
</evidence>
<organism evidence="2 3">
    <name type="scientific">Streptomyces longisporus</name>
    <dbReference type="NCBI Taxonomy" id="1948"/>
    <lineage>
        <taxon>Bacteria</taxon>
        <taxon>Bacillati</taxon>
        <taxon>Actinomycetota</taxon>
        <taxon>Actinomycetes</taxon>
        <taxon>Kitasatosporales</taxon>
        <taxon>Streptomycetaceae</taxon>
        <taxon>Streptomyces</taxon>
    </lineage>
</organism>
<evidence type="ECO:0000256" key="1">
    <source>
        <dbReference type="SAM" id="MobiDB-lite"/>
    </source>
</evidence>
<dbReference type="Proteomes" id="UP001501777">
    <property type="component" value="Unassembled WGS sequence"/>
</dbReference>
<protein>
    <submittedName>
        <fullName evidence="2">Uncharacterized protein</fullName>
    </submittedName>
</protein>
<proteinExistence type="predicted"/>
<evidence type="ECO:0000313" key="2">
    <source>
        <dbReference type="EMBL" id="GAA2493261.1"/>
    </source>
</evidence>
<reference evidence="2 3" key="1">
    <citation type="journal article" date="2019" name="Int. J. Syst. Evol. Microbiol.">
        <title>The Global Catalogue of Microorganisms (GCM) 10K type strain sequencing project: providing services to taxonomists for standard genome sequencing and annotation.</title>
        <authorList>
            <consortium name="The Broad Institute Genomics Platform"/>
            <consortium name="The Broad Institute Genome Sequencing Center for Infectious Disease"/>
            <person name="Wu L."/>
            <person name="Ma J."/>
        </authorList>
    </citation>
    <scope>NUCLEOTIDE SEQUENCE [LARGE SCALE GENOMIC DNA]</scope>
    <source>
        <strain evidence="2 3">JCM 4395</strain>
    </source>
</reference>
<keyword evidence="3" id="KW-1185">Reference proteome</keyword>
<accession>A0ABN3LZM8</accession>
<sequence length="59" mass="6160">MAEECVGHGGQGHRPGTEREAQRGAEHQGAQSGEEQGEASEGRGGHTDRCAPLGRSHKP</sequence>
<name>A0ABN3LZM8_STRLO</name>
<gene>
    <name evidence="2" type="ORF">GCM10010276_36530</name>
</gene>
<feature type="region of interest" description="Disordered" evidence="1">
    <location>
        <begin position="1"/>
        <end position="59"/>
    </location>
</feature>
<comment type="caution">
    <text evidence="2">The sequence shown here is derived from an EMBL/GenBank/DDBJ whole genome shotgun (WGS) entry which is preliminary data.</text>
</comment>
<feature type="compositionally biased region" description="Basic and acidic residues" evidence="1">
    <location>
        <begin position="15"/>
        <end position="26"/>
    </location>
</feature>
<dbReference type="EMBL" id="BAAASG010000008">
    <property type="protein sequence ID" value="GAA2493261.1"/>
    <property type="molecule type" value="Genomic_DNA"/>
</dbReference>
<feature type="compositionally biased region" description="Basic and acidic residues" evidence="1">
    <location>
        <begin position="40"/>
        <end position="49"/>
    </location>
</feature>